<accession>A0A832DKF2</accession>
<keyword evidence="3" id="KW-1005">Bacterial flagellum biogenesis</keyword>
<gene>
    <name evidence="4" type="ORF">ENS56_06520</name>
</gene>
<dbReference type="InterPro" id="IPR007809">
    <property type="entry name" value="FlgN-like"/>
</dbReference>
<comment type="function">
    <text evidence="1">Required for the efficient initiation of filament assembly.</text>
</comment>
<evidence type="ECO:0000256" key="3">
    <source>
        <dbReference type="ARBA" id="ARBA00022795"/>
    </source>
</evidence>
<reference evidence="4" key="1">
    <citation type="journal article" date="2020" name="mSystems">
        <title>Genome- and Community-Level Interaction Insights into Carbon Utilization and Element Cycling Functions of Hydrothermarchaeota in Hydrothermal Sediment.</title>
        <authorList>
            <person name="Zhou Z."/>
            <person name="Liu Y."/>
            <person name="Xu W."/>
            <person name="Pan J."/>
            <person name="Luo Z.H."/>
            <person name="Li M."/>
        </authorList>
    </citation>
    <scope>NUCLEOTIDE SEQUENCE [LARGE SCALE GENOMIC DNA]</scope>
    <source>
        <strain evidence="4">SpSt-500</strain>
    </source>
</reference>
<name>A0A832DKF2_9BACT</name>
<dbReference type="Gene3D" id="1.20.58.300">
    <property type="entry name" value="FlgN-like"/>
    <property type="match status" value="1"/>
</dbReference>
<organism evidence="4">
    <name type="scientific">Ignavibacterium album</name>
    <dbReference type="NCBI Taxonomy" id="591197"/>
    <lineage>
        <taxon>Bacteria</taxon>
        <taxon>Pseudomonadati</taxon>
        <taxon>Ignavibacteriota</taxon>
        <taxon>Ignavibacteria</taxon>
        <taxon>Ignavibacteriales</taxon>
        <taxon>Ignavibacteriaceae</taxon>
        <taxon>Ignavibacterium</taxon>
    </lineage>
</organism>
<comment type="similarity">
    <text evidence="2">Belongs to the FlgN family.</text>
</comment>
<dbReference type="InterPro" id="IPR036679">
    <property type="entry name" value="FlgN-like_sf"/>
</dbReference>
<dbReference type="Pfam" id="PF05130">
    <property type="entry name" value="FlgN"/>
    <property type="match status" value="1"/>
</dbReference>
<evidence type="ECO:0000256" key="2">
    <source>
        <dbReference type="ARBA" id="ARBA00007703"/>
    </source>
</evidence>
<evidence type="ECO:0008006" key="5">
    <source>
        <dbReference type="Google" id="ProtNLM"/>
    </source>
</evidence>
<dbReference type="GO" id="GO:0044780">
    <property type="term" value="P:bacterial-type flagellum assembly"/>
    <property type="evidence" value="ECO:0007669"/>
    <property type="project" value="InterPro"/>
</dbReference>
<evidence type="ECO:0000256" key="1">
    <source>
        <dbReference type="ARBA" id="ARBA00002397"/>
    </source>
</evidence>
<dbReference type="AlphaFoldDB" id="A0A832DKF2"/>
<dbReference type="EMBL" id="DSVI01000007">
    <property type="protein sequence ID" value="HGT47669.1"/>
    <property type="molecule type" value="Genomic_DNA"/>
</dbReference>
<evidence type="ECO:0000313" key="4">
    <source>
        <dbReference type="EMBL" id="HGT47669.1"/>
    </source>
</evidence>
<sequence>MRIIKLLEIMHNQLSKLQEMYEVLQKMQNAMVESDYDNFENSIELQEKVLADIRAYEKARIDILKDLLQSDILPEKNILVQKLFEAEPEADLSLQEEYLNIRNSLIDVVGEIENLNFQNKYLIDHSRKFIKELVTNLYGVKNHKLLDKKV</sequence>
<comment type="caution">
    <text evidence="4">The sequence shown here is derived from an EMBL/GenBank/DDBJ whole genome shotgun (WGS) entry which is preliminary data.</text>
</comment>
<dbReference type="SUPFAM" id="SSF140566">
    <property type="entry name" value="FlgN-like"/>
    <property type="match status" value="1"/>
</dbReference>
<protein>
    <recommendedName>
        <fullName evidence="5">FlgN protein</fullName>
    </recommendedName>
</protein>
<proteinExistence type="inferred from homology"/>